<protein>
    <submittedName>
        <fullName evidence="1">Ribonuclease h domain</fullName>
    </submittedName>
</protein>
<gene>
    <name evidence="1" type="ORF">FRX31_018851</name>
</gene>
<comment type="caution">
    <text evidence="1">The sequence shown here is derived from an EMBL/GenBank/DDBJ whole genome shotgun (WGS) entry which is preliminary data.</text>
</comment>
<evidence type="ECO:0000313" key="2">
    <source>
        <dbReference type="Proteomes" id="UP000554482"/>
    </source>
</evidence>
<organism evidence="1 2">
    <name type="scientific">Thalictrum thalictroides</name>
    <name type="common">Rue-anemone</name>
    <name type="synonym">Anemone thalictroides</name>
    <dbReference type="NCBI Taxonomy" id="46969"/>
    <lineage>
        <taxon>Eukaryota</taxon>
        <taxon>Viridiplantae</taxon>
        <taxon>Streptophyta</taxon>
        <taxon>Embryophyta</taxon>
        <taxon>Tracheophyta</taxon>
        <taxon>Spermatophyta</taxon>
        <taxon>Magnoliopsida</taxon>
        <taxon>Ranunculales</taxon>
        <taxon>Ranunculaceae</taxon>
        <taxon>Thalictroideae</taxon>
        <taxon>Thalictrum</taxon>
    </lineage>
</organism>
<sequence>MAWAIQHEKSDWGKFMRGKYLNKHNEWSDSKHSTVWSGMKFALKIIRKKQDWFVGNGKSINIWKDHWIGDQPLCDYISPKSPIWKKLSATLSSCIVDGQWSWPAQLVEITTRLGLHLEDVKSPNIEKDDEAYWPFDDQGKMTAKSAMEAIRTKQ</sequence>
<keyword evidence="2" id="KW-1185">Reference proteome</keyword>
<feature type="non-terminal residue" evidence="1">
    <location>
        <position position="154"/>
    </location>
</feature>
<dbReference type="Proteomes" id="UP000554482">
    <property type="component" value="Unassembled WGS sequence"/>
</dbReference>
<name>A0A7J6W4W7_THATH</name>
<reference evidence="1 2" key="1">
    <citation type="submission" date="2020-06" db="EMBL/GenBank/DDBJ databases">
        <title>Transcriptomic and genomic resources for Thalictrum thalictroides and T. hernandezii: Facilitating candidate gene discovery in an emerging model plant lineage.</title>
        <authorList>
            <person name="Arias T."/>
            <person name="Riano-Pachon D.M."/>
            <person name="Di Stilio V.S."/>
        </authorList>
    </citation>
    <scope>NUCLEOTIDE SEQUENCE [LARGE SCALE GENOMIC DNA]</scope>
    <source>
        <strain evidence="2">cv. WT478/WT964</strain>
        <tissue evidence="1">Leaves</tissue>
    </source>
</reference>
<proteinExistence type="predicted"/>
<evidence type="ECO:0000313" key="1">
    <source>
        <dbReference type="EMBL" id="KAF5191562.1"/>
    </source>
</evidence>
<dbReference type="EMBL" id="JABWDY010022682">
    <property type="protein sequence ID" value="KAF5191562.1"/>
    <property type="molecule type" value="Genomic_DNA"/>
</dbReference>
<dbReference type="OrthoDB" id="1938246at2759"/>
<accession>A0A7J6W4W7</accession>
<dbReference type="AlphaFoldDB" id="A0A7J6W4W7"/>